<comment type="similarity">
    <text evidence="1">Belongs to the bacterial histone-like protein family.</text>
</comment>
<proteinExistence type="inferred from homology"/>
<dbReference type="Pfam" id="PF00216">
    <property type="entry name" value="Bac_DNA_binding"/>
    <property type="match status" value="1"/>
</dbReference>
<dbReference type="Gene3D" id="4.10.520.10">
    <property type="entry name" value="IHF-like DNA-binding proteins"/>
    <property type="match status" value="1"/>
</dbReference>
<organism evidence="2">
    <name type="scientific">Siphoviridae sp. ctRuT6</name>
    <dbReference type="NCBI Taxonomy" id="2826339"/>
    <lineage>
        <taxon>Viruses</taxon>
        <taxon>Duplodnaviria</taxon>
        <taxon>Heunggongvirae</taxon>
        <taxon>Uroviricota</taxon>
        <taxon>Caudoviricetes</taxon>
    </lineage>
</organism>
<dbReference type="InterPro" id="IPR000119">
    <property type="entry name" value="Hist_DNA-bd"/>
</dbReference>
<name>A0A8S5N334_9CAUD</name>
<dbReference type="InterPro" id="IPR010992">
    <property type="entry name" value="IHF-like_DNA-bd_dom_sf"/>
</dbReference>
<evidence type="ECO:0000256" key="1">
    <source>
        <dbReference type="RuleBase" id="RU003939"/>
    </source>
</evidence>
<dbReference type="SUPFAM" id="SSF47729">
    <property type="entry name" value="IHF-like DNA-binding proteins"/>
    <property type="match status" value="1"/>
</dbReference>
<protein>
    <submittedName>
        <fullName evidence="2">Bacterial DNA-binding protein</fullName>
    </submittedName>
</protein>
<dbReference type="SMART" id="SM00411">
    <property type="entry name" value="BHL"/>
    <property type="match status" value="1"/>
</dbReference>
<keyword evidence="2" id="KW-0238">DNA-binding</keyword>
<dbReference type="EMBL" id="BK015049">
    <property type="protein sequence ID" value="DAD88828.1"/>
    <property type="molecule type" value="Genomic_DNA"/>
</dbReference>
<accession>A0A8S5N334</accession>
<dbReference type="GO" id="GO:0030527">
    <property type="term" value="F:structural constituent of chromatin"/>
    <property type="evidence" value="ECO:0007669"/>
    <property type="project" value="InterPro"/>
</dbReference>
<dbReference type="GO" id="GO:0003677">
    <property type="term" value="F:DNA binding"/>
    <property type="evidence" value="ECO:0007669"/>
    <property type="project" value="UniProtKB-KW"/>
</dbReference>
<evidence type="ECO:0000313" key="2">
    <source>
        <dbReference type="EMBL" id="DAD88828.1"/>
    </source>
</evidence>
<sequence>MIKTELINAIAERIEGAKKGDIAVILDTYAEVITDTLKKDTTESIPVGKLGKFKVKDVPERTGKIMLGERAGETYVTPAHQEITFKMSKSAKQL</sequence>
<reference evidence="2" key="1">
    <citation type="journal article" date="2021" name="Proc. Natl. Acad. Sci. U.S.A.">
        <title>A Catalog of Tens of Thousands of Viruses from Human Metagenomes Reveals Hidden Associations with Chronic Diseases.</title>
        <authorList>
            <person name="Tisza M.J."/>
            <person name="Buck C.B."/>
        </authorList>
    </citation>
    <scope>NUCLEOTIDE SEQUENCE</scope>
    <source>
        <strain evidence="2">CtRuT6</strain>
    </source>
</reference>